<proteinExistence type="predicted"/>
<name>A0A7R9AIG8_9CRUS</name>
<dbReference type="AlphaFoldDB" id="A0A7R9AIG8"/>
<reference evidence="1" key="1">
    <citation type="submission" date="2020-11" db="EMBL/GenBank/DDBJ databases">
        <authorList>
            <person name="Tran Van P."/>
        </authorList>
    </citation>
    <scope>NUCLEOTIDE SEQUENCE</scope>
</reference>
<dbReference type="EMBL" id="LR911952">
    <property type="protein sequence ID" value="CAD7254763.1"/>
    <property type="molecule type" value="Genomic_DNA"/>
</dbReference>
<evidence type="ECO:0000313" key="2">
    <source>
        <dbReference type="Proteomes" id="UP000677054"/>
    </source>
</evidence>
<keyword evidence="2" id="KW-1185">Reference proteome</keyword>
<gene>
    <name evidence="1" type="ORF">DSTB1V02_LOCUS14509</name>
</gene>
<dbReference type="EMBL" id="CAJPEV010012434">
    <property type="protein sequence ID" value="CAG0906487.1"/>
    <property type="molecule type" value="Genomic_DNA"/>
</dbReference>
<organism evidence="1">
    <name type="scientific">Darwinula stevensoni</name>
    <dbReference type="NCBI Taxonomy" id="69355"/>
    <lineage>
        <taxon>Eukaryota</taxon>
        <taxon>Metazoa</taxon>
        <taxon>Ecdysozoa</taxon>
        <taxon>Arthropoda</taxon>
        <taxon>Crustacea</taxon>
        <taxon>Oligostraca</taxon>
        <taxon>Ostracoda</taxon>
        <taxon>Podocopa</taxon>
        <taxon>Podocopida</taxon>
        <taxon>Darwinulocopina</taxon>
        <taxon>Darwinuloidea</taxon>
        <taxon>Darwinulidae</taxon>
        <taxon>Darwinula</taxon>
    </lineage>
</organism>
<accession>A0A7R9AIG8</accession>
<protein>
    <submittedName>
        <fullName evidence="1">Uncharacterized protein</fullName>
    </submittedName>
</protein>
<sequence>MFAEARRRNASTPFRDRLRFILFRFDLLFAINDLPLDDRLTF</sequence>
<evidence type="ECO:0000313" key="1">
    <source>
        <dbReference type="EMBL" id="CAD7254763.1"/>
    </source>
</evidence>
<dbReference type="Proteomes" id="UP000677054">
    <property type="component" value="Unassembled WGS sequence"/>
</dbReference>